<organism evidence="1 2">
    <name type="scientific">Linum trigynum</name>
    <dbReference type="NCBI Taxonomy" id="586398"/>
    <lineage>
        <taxon>Eukaryota</taxon>
        <taxon>Viridiplantae</taxon>
        <taxon>Streptophyta</taxon>
        <taxon>Embryophyta</taxon>
        <taxon>Tracheophyta</taxon>
        <taxon>Spermatophyta</taxon>
        <taxon>Magnoliopsida</taxon>
        <taxon>eudicotyledons</taxon>
        <taxon>Gunneridae</taxon>
        <taxon>Pentapetalae</taxon>
        <taxon>rosids</taxon>
        <taxon>fabids</taxon>
        <taxon>Malpighiales</taxon>
        <taxon>Linaceae</taxon>
        <taxon>Linum</taxon>
    </lineage>
</organism>
<keyword evidence="2" id="KW-1185">Reference proteome</keyword>
<evidence type="ECO:0000313" key="1">
    <source>
        <dbReference type="EMBL" id="CAL1384025.1"/>
    </source>
</evidence>
<gene>
    <name evidence="1" type="ORF">LTRI10_LOCUS25260</name>
</gene>
<dbReference type="EMBL" id="OZ034817">
    <property type="protein sequence ID" value="CAL1384025.1"/>
    <property type="molecule type" value="Genomic_DNA"/>
</dbReference>
<sequence length="88" mass="9966">MTSGIRAWFGGSRAVDVSLVASGFAIRVRLADQREFCIWTVWRIQERSTSVWPIKEISTSGKILVTRSPSIQGVWRIKIIAEVRTRCS</sequence>
<proteinExistence type="predicted"/>
<dbReference type="Proteomes" id="UP001497516">
    <property type="component" value="Chromosome 4"/>
</dbReference>
<accession>A0AAV2EEP3</accession>
<reference evidence="1 2" key="1">
    <citation type="submission" date="2024-04" db="EMBL/GenBank/DDBJ databases">
        <authorList>
            <person name="Fracassetti M."/>
        </authorList>
    </citation>
    <scope>NUCLEOTIDE SEQUENCE [LARGE SCALE GENOMIC DNA]</scope>
</reference>
<dbReference type="AlphaFoldDB" id="A0AAV2EEP3"/>
<evidence type="ECO:0000313" key="2">
    <source>
        <dbReference type="Proteomes" id="UP001497516"/>
    </source>
</evidence>
<name>A0AAV2EEP3_9ROSI</name>
<protein>
    <submittedName>
        <fullName evidence="1">Uncharacterized protein</fullName>
    </submittedName>
</protein>